<name>C4V1N2_9FIRM</name>
<dbReference type="RefSeq" id="WP_006690749.1">
    <property type="nucleotide sequence ID" value="NZ_GG694007.1"/>
</dbReference>
<dbReference type="STRING" id="638302.HMPREF0908_0485"/>
<dbReference type="AlphaFoldDB" id="C4V1N2"/>
<accession>C4V1N2</accession>
<dbReference type="HOGENOM" id="CLU_155915_0_0_9"/>
<feature type="region of interest" description="Disordered" evidence="1">
    <location>
        <begin position="1"/>
        <end position="27"/>
    </location>
</feature>
<dbReference type="Proteomes" id="UP000005309">
    <property type="component" value="Unassembled WGS sequence"/>
</dbReference>
<organism evidence="2 3">
    <name type="scientific">Selenomonas flueggei ATCC 43531</name>
    <dbReference type="NCBI Taxonomy" id="638302"/>
    <lineage>
        <taxon>Bacteria</taxon>
        <taxon>Bacillati</taxon>
        <taxon>Bacillota</taxon>
        <taxon>Negativicutes</taxon>
        <taxon>Selenomonadales</taxon>
        <taxon>Selenomonadaceae</taxon>
        <taxon>Selenomonas</taxon>
    </lineage>
</organism>
<keyword evidence="3" id="KW-1185">Reference proteome</keyword>
<protein>
    <submittedName>
        <fullName evidence="2">Uncharacterized protein</fullName>
    </submittedName>
</protein>
<dbReference type="OrthoDB" id="1667160at2"/>
<comment type="caution">
    <text evidence="2">The sequence shown here is derived from an EMBL/GenBank/DDBJ whole genome shotgun (WGS) entry which is preliminary data.</text>
</comment>
<sequence>MELEKIYGSGGAVPASSARRTRAKEDTSDAFARMLQNMREAKPVNSYGREDLEGDTVVTRVLADGSVITQIYKGTTLISETTTPGTNPEAGKALISERVEQLKLDEDAAQNPLLDSHAAQGAQGIAALIGTAVSSD</sequence>
<evidence type="ECO:0000313" key="2">
    <source>
        <dbReference type="EMBL" id="EEQ49169.1"/>
    </source>
</evidence>
<evidence type="ECO:0000256" key="1">
    <source>
        <dbReference type="SAM" id="MobiDB-lite"/>
    </source>
</evidence>
<gene>
    <name evidence="2" type="ORF">HMPREF0908_0485</name>
</gene>
<evidence type="ECO:0000313" key="3">
    <source>
        <dbReference type="Proteomes" id="UP000005309"/>
    </source>
</evidence>
<proteinExistence type="predicted"/>
<dbReference type="EMBL" id="ACLA01000006">
    <property type="protein sequence ID" value="EEQ49169.1"/>
    <property type="molecule type" value="Genomic_DNA"/>
</dbReference>
<reference evidence="2 3" key="1">
    <citation type="submission" date="2009-04" db="EMBL/GenBank/DDBJ databases">
        <authorList>
            <person name="Qin X."/>
            <person name="Bachman B."/>
            <person name="Battles P."/>
            <person name="Bell A."/>
            <person name="Bess C."/>
            <person name="Bickham C."/>
            <person name="Chaboub L."/>
            <person name="Chen D."/>
            <person name="Coyle M."/>
            <person name="Deiros D.R."/>
            <person name="Dinh H."/>
            <person name="Forbes L."/>
            <person name="Fowler G."/>
            <person name="Francisco L."/>
            <person name="Fu Q."/>
            <person name="Gubbala S."/>
            <person name="Hale W."/>
            <person name="Han Y."/>
            <person name="Hemphill L."/>
            <person name="Highlander S.K."/>
            <person name="Hirani K."/>
            <person name="Hogues M."/>
            <person name="Jackson L."/>
            <person name="Jakkamsetti A."/>
            <person name="Javaid M."/>
            <person name="Jiang H."/>
            <person name="Korchina V."/>
            <person name="Kovar C."/>
            <person name="Lara F."/>
            <person name="Lee S."/>
            <person name="Mata R."/>
            <person name="Mathew T."/>
            <person name="Moen C."/>
            <person name="Morales K."/>
            <person name="Munidasa M."/>
            <person name="Nazareth L."/>
            <person name="Ngo R."/>
            <person name="Nguyen L."/>
            <person name="Okwuonu G."/>
            <person name="Ongeri F."/>
            <person name="Patil S."/>
            <person name="Petrosino J."/>
            <person name="Pham C."/>
            <person name="Pham P."/>
            <person name="Pu L.-L."/>
            <person name="Puazo M."/>
            <person name="Raj R."/>
            <person name="Reid J."/>
            <person name="Rouhana J."/>
            <person name="Saada N."/>
            <person name="Shang Y."/>
            <person name="Simmons D."/>
            <person name="Thornton R."/>
            <person name="Warren J."/>
            <person name="Weissenberger G."/>
            <person name="Zhang J."/>
            <person name="Zhang L."/>
            <person name="Zhou C."/>
            <person name="Zhu D."/>
            <person name="Muzny D."/>
            <person name="Worley K."/>
            <person name="Gibbs R."/>
        </authorList>
    </citation>
    <scope>NUCLEOTIDE SEQUENCE [LARGE SCALE GENOMIC DNA]</scope>
    <source>
        <strain evidence="2 3">ATCC 43531</strain>
    </source>
</reference>